<dbReference type="SUPFAM" id="SSF50729">
    <property type="entry name" value="PH domain-like"/>
    <property type="match status" value="1"/>
</dbReference>
<feature type="compositionally biased region" description="Polar residues" evidence="3">
    <location>
        <begin position="179"/>
        <end position="195"/>
    </location>
</feature>
<dbReference type="Gene3D" id="1.10.555.10">
    <property type="entry name" value="Rho GTPase activation protein"/>
    <property type="match status" value="1"/>
</dbReference>
<dbReference type="Proteomes" id="UP000054454">
    <property type="component" value="Unassembled WGS sequence"/>
</dbReference>
<accession>A0A0W4ZSS7</accession>
<evidence type="ECO:0008006" key="8">
    <source>
        <dbReference type="Google" id="ProtNLM"/>
    </source>
</evidence>
<dbReference type="SMART" id="SM00233">
    <property type="entry name" value="PH"/>
    <property type="match status" value="1"/>
</dbReference>
<dbReference type="PROSITE" id="PS50003">
    <property type="entry name" value="PH_DOMAIN"/>
    <property type="match status" value="1"/>
</dbReference>
<dbReference type="PANTHER" id="PTHR23176">
    <property type="entry name" value="RHO/RAC/CDC GTPASE-ACTIVATING PROTEIN"/>
    <property type="match status" value="1"/>
</dbReference>
<evidence type="ECO:0000256" key="2">
    <source>
        <dbReference type="SAM" id="Coils"/>
    </source>
</evidence>
<protein>
    <recommendedName>
        <fullName evidence="8">RhoGAP-domain-containing protein</fullName>
    </recommendedName>
</protein>
<dbReference type="PROSITE" id="PS50238">
    <property type="entry name" value="RHOGAP"/>
    <property type="match status" value="1"/>
</dbReference>
<dbReference type="InterPro" id="IPR008936">
    <property type="entry name" value="Rho_GTPase_activation_prot"/>
</dbReference>
<dbReference type="GO" id="GO:0035091">
    <property type="term" value="F:phosphatidylinositol binding"/>
    <property type="evidence" value="ECO:0007669"/>
    <property type="project" value="InterPro"/>
</dbReference>
<dbReference type="GO" id="GO:0005096">
    <property type="term" value="F:GTPase activator activity"/>
    <property type="evidence" value="ECO:0007669"/>
    <property type="project" value="UniProtKB-KW"/>
</dbReference>
<feature type="compositionally biased region" description="Polar residues" evidence="3">
    <location>
        <begin position="394"/>
        <end position="413"/>
    </location>
</feature>
<dbReference type="InterPro" id="IPR001849">
    <property type="entry name" value="PH_domain"/>
</dbReference>
<dbReference type="EMBL" id="LFVZ01000001">
    <property type="protein sequence ID" value="KTW31413.1"/>
    <property type="molecule type" value="Genomic_DNA"/>
</dbReference>
<feature type="coiled-coil region" evidence="2">
    <location>
        <begin position="110"/>
        <end position="137"/>
    </location>
</feature>
<sequence>MKNELEIKDMSLEEVNKVYEDMRSESVENEEQKKEFTGEEKECISSMPRMIESGLEFKGGHRLCESSVVSDTTVSSLVNNFGNDMHMLVQQMMKEKISLHTQNMQLWKIIDKQRAMILELQKDLEKAFKEKKKYYNLWTILSKRKVSNNVKDMDAVQEVFPKASSNFNSTSNKRESQKKTILNESHMPNTENSEFSLSYSEERNFSILNDTLDDYFLSTAQPYPQIRDKTLPSIPQREIQHGASVLDQPNPKKSSKSPVLMPKEQEINRTYDQSNISIHTQFPIYPEEIPAYKKSNITYKNPDNSAQDLNTSNNSKNSEHDKLYFSKYDETNQSLELNKDNIMKNEDTEIPLMNFSTSCKPVSAFTGESIVSLNVSQNYRPNLEQEYQFLSSLGQDNSKQDPSNKSNKTNYSRNLEMKVSQENILLKQDNAKAYESDLSSSTSIGLASKTNPSSHEDYLDKIGQVFDTLALNEENAGGSLCFPSGSSLYLPYNISSISLRVLNSKLRMGKNKEEVFFSIGVFQNTDKKKELWRVEKSVQKILDFDDKLKRVLLYWKIPDISSLNTQSTTRVDQRKALLNQYLKHILSVPLDESAHSLLNDFLNTDIEIQTNPQVLYGKQNTTDDEYFNESDIGPSDLIKKEGYLTKRGKNFGGWKSRYFVLDGPILKYYETRDGIQLGSIRLSQAQIGRQQLQTHSNLSFESHPDISYDDNSYRHAFLILEPKRNYSSNFIRHVLCAKSDKDCDEWVQALMQYVDINISDNFIMSNNAEKKERKYFFRKHSILADTSRHSASVVANINPYQMLNNELKTTPENTESNIVKLTESNYIENNSLSSPTDNLKKNMSVDFTSNLSNDLFGSSKVIQTTENSLNNMKSYESNPSGNYVSDEFFKLDKKFKKKGFWSFVNKDVKQRPHESMSHELQTSSNNDLNTHTLNYNFHSIFGVPLSEAVYISRLSLEIDIMIPSVVYRCIEYLDNNNAEKEEGIYRLSGSNTIIKSLKDRFNAEGDVDLLNSGKSYDVHAIAGLLKLYLRELPTNILTREMHSQFLSSLDIQDAEKRVDTLNKLVHSLPEENFCLLRILINHLYRIVAHSDLNKMTCHNVGIVFSPTVNIPAGIFSQFLIHYDIIFENQTTSTTTFTSIQQ</sequence>
<evidence type="ECO:0000256" key="1">
    <source>
        <dbReference type="ARBA" id="ARBA00022468"/>
    </source>
</evidence>
<dbReference type="GO" id="GO:0005938">
    <property type="term" value="C:cell cortex"/>
    <property type="evidence" value="ECO:0007669"/>
    <property type="project" value="UniProtKB-ARBA"/>
</dbReference>
<dbReference type="GO" id="GO:0032153">
    <property type="term" value="C:cell division site"/>
    <property type="evidence" value="ECO:0007669"/>
    <property type="project" value="UniProtKB-ARBA"/>
</dbReference>
<dbReference type="VEuPathDB" id="FungiDB:T552_00057"/>
<feature type="region of interest" description="Disordered" evidence="3">
    <location>
        <begin position="166"/>
        <end position="195"/>
    </location>
</feature>
<dbReference type="GO" id="GO:0007165">
    <property type="term" value="P:signal transduction"/>
    <property type="evidence" value="ECO:0007669"/>
    <property type="project" value="InterPro"/>
</dbReference>
<keyword evidence="2" id="KW-0175">Coiled coil</keyword>
<gene>
    <name evidence="6" type="ORF">T552_00057</name>
</gene>
<feature type="compositionally biased region" description="Polar residues" evidence="3">
    <location>
        <begin position="297"/>
        <end position="316"/>
    </location>
</feature>
<feature type="domain" description="Rho-GAP" evidence="5">
    <location>
        <begin position="943"/>
        <end position="1141"/>
    </location>
</feature>
<dbReference type="RefSeq" id="XP_018227529.1">
    <property type="nucleotide sequence ID" value="XM_018368679.1"/>
</dbReference>
<comment type="caution">
    <text evidence="6">The sequence shown here is derived from an EMBL/GenBank/DDBJ whole genome shotgun (WGS) entry which is preliminary data.</text>
</comment>
<dbReference type="SUPFAM" id="SSF64268">
    <property type="entry name" value="PX domain"/>
    <property type="match status" value="1"/>
</dbReference>
<evidence type="ECO:0000259" key="5">
    <source>
        <dbReference type="PROSITE" id="PS50238"/>
    </source>
</evidence>
<organism evidence="6 7">
    <name type="scientific">Pneumocystis carinii (strain B80)</name>
    <name type="common">Rat pneumocystis pneumonia agent</name>
    <name type="synonym">Pneumocystis carinii f. sp. carinii</name>
    <dbReference type="NCBI Taxonomy" id="1408658"/>
    <lineage>
        <taxon>Eukaryota</taxon>
        <taxon>Fungi</taxon>
        <taxon>Dikarya</taxon>
        <taxon>Ascomycota</taxon>
        <taxon>Taphrinomycotina</taxon>
        <taxon>Pneumocystomycetes</taxon>
        <taxon>Pneumocystaceae</taxon>
        <taxon>Pneumocystis</taxon>
    </lineage>
</organism>
<dbReference type="Pfam" id="PF00169">
    <property type="entry name" value="PH"/>
    <property type="match status" value="1"/>
</dbReference>
<dbReference type="InterPro" id="IPR036871">
    <property type="entry name" value="PX_dom_sf"/>
</dbReference>
<keyword evidence="1" id="KW-0343">GTPase activation</keyword>
<feature type="domain" description="PH" evidence="4">
    <location>
        <begin position="637"/>
        <end position="755"/>
    </location>
</feature>
<evidence type="ECO:0000259" key="4">
    <source>
        <dbReference type="PROSITE" id="PS50003"/>
    </source>
</evidence>
<dbReference type="SUPFAM" id="SSF48350">
    <property type="entry name" value="GTPase activation domain, GAP"/>
    <property type="match status" value="1"/>
</dbReference>
<dbReference type="SMART" id="SM00324">
    <property type="entry name" value="RhoGAP"/>
    <property type="match status" value="1"/>
</dbReference>
<feature type="region of interest" description="Disordered" evidence="3">
    <location>
        <begin position="241"/>
        <end position="260"/>
    </location>
</feature>
<dbReference type="AlphaFoldDB" id="A0A0W4ZSS7"/>
<dbReference type="FunFam" id="2.30.29.30:FF:000452">
    <property type="entry name" value="Rho GTPase activator (Bem3)"/>
    <property type="match status" value="1"/>
</dbReference>
<name>A0A0W4ZSS7_PNEC8</name>
<reference evidence="7" key="1">
    <citation type="journal article" date="2016" name="Nat. Commun.">
        <title>Genome analysis of three Pneumocystis species reveals adaptation mechanisms to life exclusively in mammalian hosts.</title>
        <authorList>
            <person name="Ma L."/>
            <person name="Chen Z."/>
            <person name="Huang D.W."/>
            <person name="Kutty G."/>
            <person name="Ishihara M."/>
            <person name="Wang H."/>
            <person name="Abouelleil A."/>
            <person name="Bishop L."/>
            <person name="Davey E."/>
            <person name="Deng R."/>
            <person name="Deng X."/>
            <person name="Fan L."/>
            <person name="Fantoni G."/>
            <person name="Fitzgerald M."/>
            <person name="Gogineni E."/>
            <person name="Goldberg J.M."/>
            <person name="Handley G."/>
            <person name="Hu X."/>
            <person name="Huber C."/>
            <person name="Jiao X."/>
            <person name="Jones K."/>
            <person name="Levin J.Z."/>
            <person name="Liu Y."/>
            <person name="Macdonald P."/>
            <person name="Melnikov A."/>
            <person name="Raley C."/>
            <person name="Sassi M."/>
            <person name="Sherman B.T."/>
            <person name="Song X."/>
            <person name="Sykes S."/>
            <person name="Tran B."/>
            <person name="Walsh L."/>
            <person name="Xia Y."/>
            <person name="Yang J."/>
            <person name="Young S."/>
            <person name="Zeng Q."/>
            <person name="Zheng X."/>
            <person name="Stephens R."/>
            <person name="Nusbaum C."/>
            <person name="Birren B.W."/>
            <person name="Azadi P."/>
            <person name="Lempicki R.A."/>
            <person name="Cuomo C.A."/>
            <person name="Kovacs J.A."/>
        </authorList>
    </citation>
    <scope>NUCLEOTIDE SEQUENCE [LARGE SCALE GENOMIC DNA]</scope>
    <source>
        <strain evidence="7">B80</strain>
    </source>
</reference>
<proteinExistence type="predicted"/>
<dbReference type="Pfam" id="PF00620">
    <property type="entry name" value="RhoGAP"/>
    <property type="match status" value="1"/>
</dbReference>
<feature type="region of interest" description="Disordered" evidence="3">
    <location>
        <begin position="297"/>
        <end position="320"/>
    </location>
</feature>
<feature type="region of interest" description="Disordered" evidence="3">
    <location>
        <begin position="394"/>
        <end position="414"/>
    </location>
</feature>
<evidence type="ECO:0000313" key="7">
    <source>
        <dbReference type="Proteomes" id="UP000054454"/>
    </source>
</evidence>
<dbReference type="InterPro" id="IPR000198">
    <property type="entry name" value="RhoGAP_dom"/>
</dbReference>
<dbReference type="Gene3D" id="3.30.1520.10">
    <property type="entry name" value="Phox-like domain"/>
    <property type="match status" value="1"/>
</dbReference>
<evidence type="ECO:0000256" key="3">
    <source>
        <dbReference type="SAM" id="MobiDB-lite"/>
    </source>
</evidence>
<keyword evidence="7" id="KW-1185">Reference proteome</keyword>
<evidence type="ECO:0000313" key="6">
    <source>
        <dbReference type="EMBL" id="KTW31413.1"/>
    </source>
</evidence>
<dbReference type="OrthoDB" id="185175at2759"/>
<dbReference type="PANTHER" id="PTHR23176:SF129">
    <property type="entry name" value="RHO GTPASE ACTIVATING PROTEIN AT 16F, ISOFORM E-RELATED"/>
    <property type="match status" value="1"/>
</dbReference>
<dbReference type="InterPro" id="IPR011993">
    <property type="entry name" value="PH-like_dom_sf"/>
</dbReference>
<dbReference type="InterPro" id="IPR050729">
    <property type="entry name" value="Rho-GAP"/>
</dbReference>
<dbReference type="GeneID" id="28934881"/>
<dbReference type="Gene3D" id="2.30.29.30">
    <property type="entry name" value="Pleckstrin-homology domain (PH domain)/Phosphotyrosine-binding domain (PTB)"/>
    <property type="match status" value="1"/>
</dbReference>
<dbReference type="CDD" id="cd06093">
    <property type="entry name" value="PX_domain"/>
    <property type="match status" value="1"/>
</dbReference>